<sequence>MTNMVDAVLLKHALARGMDPKSPSAPQTMYEAVDLLIKNLRGGKLINLDHRDPWLRDFAQKNLAIGITGAKSKSEGLPCYTFVDNGEGQHPDNFENTFLSLSAGNKKSIPFVQGKFNMGSSGVLRYCGRRWYKLIVSRRFDGEGGWGWTLMRRRPGDRDRMPVAEYFVMPGGEIPRFEAPTLYPFHTVERKRYDGVHLTTGTIIKLFDYQVGSRFLSFKGARDALNENLAETILPFRILDLRQKPEPKRGGDRALGVDARPFYGMEFLLLNSHREEDLEGEDDAAGTGKLFVGRFTEPNLGEVTISAVSLKRDLPGWLRPQNSNSRVFHAVNGQVQYKQSRGYISQTCGFPALKDRVVILVDASGLSFAAHNEVWKGDREHISNTQDGEHYLDLVTRTIRESDALRDLQVRIAYEELERAAQAESNALFQKLVDKDPTLAGLLSSRDPSIRVPSGGGGDGGGNGERASYSGEYSPTFLTLDDRSGRGLEVPLNRTRILNATTDVENGYLQRPDNPGRVVLDDALRERFSVREHLRDGRLSIHLTPSGDRVQIGDVVQGRIGLVDEGLPEPVFSSPTEIRIVAEAADDTPKKPSTTDGQPRPRAGGATEAGPTRGLPRCVLLTKDGRSVDGHAVERWPEGFSEHDGGEIVDLGDGEVIYKINYDNAYHLRYRLSQRGAVAREVVTEKYILGMRIMLLGYEHSLRSLRDQAGGGEGLGEFLDDFRRMAARGAASTVLAVAENLPKIVDASSIQEVDAE</sequence>
<reference evidence="3" key="1">
    <citation type="submission" date="2018-05" db="EMBL/GenBank/DDBJ databases">
        <authorList>
            <person name="Li X."/>
        </authorList>
    </citation>
    <scope>NUCLEOTIDE SEQUENCE [LARGE SCALE GENOMIC DNA]</scope>
    <source>
        <strain evidence="3">HKS-05</strain>
    </source>
</reference>
<organism evidence="2 3">
    <name type="scientific">Phenylobacterium hankyongense</name>
    <dbReference type="NCBI Taxonomy" id="1813876"/>
    <lineage>
        <taxon>Bacteria</taxon>
        <taxon>Pseudomonadati</taxon>
        <taxon>Pseudomonadota</taxon>
        <taxon>Alphaproteobacteria</taxon>
        <taxon>Caulobacterales</taxon>
        <taxon>Caulobacteraceae</taxon>
        <taxon>Phenylobacterium</taxon>
    </lineage>
</organism>
<feature type="compositionally biased region" description="Gly residues" evidence="1">
    <location>
        <begin position="454"/>
        <end position="464"/>
    </location>
</feature>
<evidence type="ECO:0000256" key="1">
    <source>
        <dbReference type="SAM" id="MobiDB-lite"/>
    </source>
</evidence>
<dbReference type="AlphaFoldDB" id="A0A328AXZ3"/>
<dbReference type="EMBL" id="QFYP01000001">
    <property type="protein sequence ID" value="RAK59467.1"/>
    <property type="molecule type" value="Genomic_DNA"/>
</dbReference>
<comment type="caution">
    <text evidence="2">The sequence shown here is derived from an EMBL/GenBank/DDBJ whole genome shotgun (WGS) entry which is preliminary data.</text>
</comment>
<name>A0A328AXZ3_9CAUL</name>
<feature type="region of interest" description="Disordered" evidence="1">
    <location>
        <begin position="582"/>
        <end position="615"/>
    </location>
</feature>
<protein>
    <submittedName>
        <fullName evidence="2">Uncharacterized protein</fullName>
    </submittedName>
</protein>
<dbReference type="Proteomes" id="UP000249842">
    <property type="component" value="Unassembled WGS sequence"/>
</dbReference>
<accession>A0A328AXZ3</accession>
<evidence type="ECO:0000313" key="2">
    <source>
        <dbReference type="EMBL" id="RAK59467.1"/>
    </source>
</evidence>
<feature type="region of interest" description="Disordered" evidence="1">
    <location>
        <begin position="443"/>
        <end position="469"/>
    </location>
</feature>
<evidence type="ECO:0000313" key="3">
    <source>
        <dbReference type="Proteomes" id="UP000249842"/>
    </source>
</evidence>
<gene>
    <name evidence="2" type="ORF">DJ021_06435</name>
</gene>
<keyword evidence="3" id="KW-1185">Reference proteome</keyword>
<proteinExistence type="predicted"/>